<reference evidence="5 6" key="1">
    <citation type="submission" date="2018-01" db="EMBL/GenBank/DDBJ databases">
        <title>Genomic Encyclopedia of Type Strains, Phase I: the one thousand microbial genomes (KMG-I) project.</title>
        <authorList>
            <person name="Goeker M."/>
        </authorList>
    </citation>
    <scope>NUCLEOTIDE SEQUENCE [LARGE SCALE GENOMIC DNA]</scope>
    <source>
        <strain evidence="5 6">DSM 17960</strain>
    </source>
</reference>
<dbReference type="PANTHER" id="PTHR10545">
    <property type="entry name" value="DIAMINE N-ACETYLTRANSFERASE"/>
    <property type="match status" value="1"/>
</dbReference>
<evidence type="ECO:0000313" key="5">
    <source>
        <dbReference type="EMBL" id="POS03179.1"/>
    </source>
</evidence>
<name>A0A2S4NBU6_9FLAO</name>
<comment type="similarity">
    <text evidence="1">Belongs to the acetyltransferase family.</text>
</comment>
<sequence length="161" mass="18862">MIRKAQPQDMVQVLQLIQELAVFEKEPHAVEITVEDLLRDGFSNPPLFNCYVAEVENTIVGMALYYFRYSTWKGKTIHLEDLIVKHDYRGAGIGYKLYKKIIEQAKIEKVKRIEWAVLEWNTPAITFYKKTGATIFTDWRIAQMDEATINKFLENTRDKLD</sequence>
<keyword evidence="2 5" id="KW-0808">Transferase</keyword>
<dbReference type="AlphaFoldDB" id="A0A2S4NBU6"/>
<protein>
    <submittedName>
        <fullName evidence="5">Putative N-acetyltransferase YhbS</fullName>
    </submittedName>
</protein>
<evidence type="ECO:0000259" key="4">
    <source>
        <dbReference type="PROSITE" id="PS51186"/>
    </source>
</evidence>
<dbReference type="FunFam" id="3.40.630.30:FF:000064">
    <property type="entry name" value="GNAT family acetyltransferase"/>
    <property type="match status" value="1"/>
</dbReference>
<dbReference type="CDD" id="cd04301">
    <property type="entry name" value="NAT_SF"/>
    <property type="match status" value="1"/>
</dbReference>
<organism evidence="5 6">
    <name type="scientific">Flavobacterium croceum DSM 17960</name>
    <dbReference type="NCBI Taxonomy" id="1121886"/>
    <lineage>
        <taxon>Bacteria</taxon>
        <taxon>Pseudomonadati</taxon>
        <taxon>Bacteroidota</taxon>
        <taxon>Flavobacteriia</taxon>
        <taxon>Flavobacteriales</taxon>
        <taxon>Flavobacteriaceae</taxon>
        <taxon>Flavobacterium</taxon>
    </lineage>
</organism>
<proteinExistence type="inferred from homology"/>
<comment type="caution">
    <text evidence="5">The sequence shown here is derived from an EMBL/GenBank/DDBJ whole genome shotgun (WGS) entry which is preliminary data.</text>
</comment>
<dbReference type="Proteomes" id="UP000237056">
    <property type="component" value="Unassembled WGS sequence"/>
</dbReference>
<dbReference type="InterPro" id="IPR051016">
    <property type="entry name" value="Diverse_Substrate_AcTransf"/>
</dbReference>
<evidence type="ECO:0000256" key="1">
    <source>
        <dbReference type="ARBA" id="ARBA00008694"/>
    </source>
</evidence>
<dbReference type="GO" id="GO:0008080">
    <property type="term" value="F:N-acetyltransferase activity"/>
    <property type="evidence" value="ECO:0007669"/>
    <property type="project" value="TreeGrafter"/>
</dbReference>
<dbReference type="Gene3D" id="3.40.630.30">
    <property type="match status" value="1"/>
</dbReference>
<accession>A0A2S4NBU6</accession>
<keyword evidence="3" id="KW-0012">Acyltransferase</keyword>
<feature type="domain" description="N-acetyltransferase" evidence="4">
    <location>
        <begin position="1"/>
        <end position="154"/>
    </location>
</feature>
<dbReference type="PROSITE" id="PS51186">
    <property type="entry name" value="GNAT"/>
    <property type="match status" value="1"/>
</dbReference>
<evidence type="ECO:0000256" key="2">
    <source>
        <dbReference type="ARBA" id="ARBA00022679"/>
    </source>
</evidence>
<dbReference type="InterPro" id="IPR000182">
    <property type="entry name" value="GNAT_dom"/>
</dbReference>
<evidence type="ECO:0000313" key="6">
    <source>
        <dbReference type="Proteomes" id="UP000237056"/>
    </source>
</evidence>
<keyword evidence="6" id="KW-1185">Reference proteome</keyword>
<evidence type="ECO:0000256" key="3">
    <source>
        <dbReference type="ARBA" id="ARBA00023315"/>
    </source>
</evidence>
<dbReference type="EMBL" id="PQNY01000001">
    <property type="protein sequence ID" value="POS03179.1"/>
    <property type="molecule type" value="Genomic_DNA"/>
</dbReference>
<dbReference type="InterPro" id="IPR016181">
    <property type="entry name" value="Acyl_CoA_acyltransferase"/>
</dbReference>
<dbReference type="PANTHER" id="PTHR10545:SF29">
    <property type="entry name" value="GH14572P-RELATED"/>
    <property type="match status" value="1"/>
</dbReference>
<dbReference type="SUPFAM" id="SSF55729">
    <property type="entry name" value="Acyl-CoA N-acyltransferases (Nat)"/>
    <property type="match status" value="1"/>
</dbReference>
<dbReference type="Pfam" id="PF00583">
    <property type="entry name" value="Acetyltransf_1"/>
    <property type="match status" value="1"/>
</dbReference>
<gene>
    <name evidence="5" type="ORF">Q361_101287</name>
</gene>